<gene>
    <name evidence="2" type="ORF">PBRA_009720</name>
</gene>
<keyword evidence="3" id="KW-1185">Reference proteome</keyword>
<proteinExistence type="predicted"/>
<protein>
    <submittedName>
        <fullName evidence="2">Uncharacterized protein</fullName>
    </submittedName>
</protein>
<dbReference type="AlphaFoldDB" id="A0A0G4ILQ8"/>
<feature type="region of interest" description="Disordered" evidence="1">
    <location>
        <begin position="1"/>
        <end position="20"/>
    </location>
</feature>
<feature type="region of interest" description="Disordered" evidence="1">
    <location>
        <begin position="74"/>
        <end position="95"/>
    </location>
</feature>
<accession>A0A0G4ILQ8</accession>
<sequence length="166" mass="17486">MSSSSWSSSSASSIGYNSDSSRLSRSITASVKTVLGTSPRWTATERRLFGVQLDGCIEGILSYAWRRTAGRNDTLSSEEDDVLDSDGGGRTGILSESGDVRTAVIDTRATADDDSGWHPVSGGTSRGQDVDAVTQFMLGSCGSSVILPSLASQYGIQTIIPTRNQP</sequence>
<reference evidence="2 3" key="1">
    <citation type="submission" date="2015-02" db="EMBL/GenBank/DDBJ databases">
        <authorList>
            <person name="Chooi Y.-H."/>
        </authorList>
    </citation>
    <scope>NUCLEOTIDE SEQUENCE [LARGE SCALE GENOMIC DNA]</scope>
    <source>
        <strain evidence="2">E3</strain>
    </source>
</reference>
<dbReference type="EMBL" id="CDSF01000049">
    <property type="protein sequence ID" value="CEO96191.1"/>
    <property type="molecule type" value="Genomic_DNA"/>
</dbReference>
<evidence type="ECO:0000256" key="1">
    <source>
        <dbReference type="SAM" id="MobiDB-lite"/>
    </source>
</evidence>
<evidence type="ECO:0000313" key="3">
    <source>
        <dbReference type="Proteomes" id="UP000039324"/>
    </source>
</evidence>
<dbReference type="Proteomes" id="UP000039324">
    <property type="component" value="Unassembled WGS sequence"/>
</dbReference>
<name>A0A0G4ILQ8_PLABS</name>
<organism evidence="2 3">
    <name type="scientific">Plasmodiophora brassicae</name>
    <name type="common">Clubroot disease agent</name>
    <dbReference type="NCBI Taxonomy" id="37360"/>
    <lineage>
        <taxon>Eukaryota</taxon>
        <taxon>Sar</taxon>
        <taxon>Rhizaria</taxon>
        <taxon>Endomyxa</taxon>
        <taxon>Phytomyxea</taxon>
        <taxon>Plasmodiophorida</taxon>
        <taxon>Plasmodiophoridae</taxon>
        <taxon>Plasmodiophora</taxon>
    </lineage>
</organism>
<evidence type="ECO:0000313" key="2">
    <source>
        <dbReference type="EMBL" id="CEO96191.1"/>
    </source>
</evidence>